<dbReference type="EMBL" id="JAWLNX010000016">
    <property type="protein sequence ID" value="MEB3370059.1"/>
    <property type="molecule type" value="Genomic_DNA"/>
</dbReference>
<evidence type="ECO:0000313" key="3">
    <source>
        <dbReference type="EMBL" id="MEB3370059.1"/>
    </source>
</evidence>
<comment type="caution">
    <text evidence="3">The sequence shown here is derived from an EMBL/GenBank/DDBJ whole genome shotgun (WGS) entry which is preliminary data.</text>
</comment>
<feature type="chain" id="PRO_5046354870" evidence="2">
    <location>
        <begin position="24"/>
        <end position="317"/>
    </location>
</feature>
<dbReference type="InterPro" id="IPR005064">
    <property type="entry name" value="BUG"/>
</dbReference>
<organism evidence="3 4">
    <name type="scientific">Saccharopolyspora mangrovi</name>
    <dbReference type="NCBI Taxonomy" id="3082379"/>
    <lineage>
        <taxon>Bacteria</taxon>
        <taxon>Bacillati</taxon>
        <taxon>Actinomycetota</taxon>
        <taxon>Actinomycetes</taxon>
        <taxon>Pseudonocardiales</taxon>
        <taxon>Pseudonocardiaceae</taxon>
        <taxon>Saccharopolyspora</taxon>
    </lineage>
</organism>
<dbReference type="SUPFAM" id="SSF53850">
    <property type="entry name" value="Periplasmic binding protein-like II"/>
    <property type="match status" value="1"/>
</dbReference>
<reference evidence="3 4" key="1">
    <citation type="submission" date="2023-10" db="EMBL/GenBank/DDBJ databases">
        <title>Saccharopolyspora sp. nov., isolated from mangrove soil.</title>
        <authorList>
            <person name="Lu Y."/>
            <person name="Liu W."/>
        </authorList>
    </citation>
    <scope>NUCLEOTIDE SEQUENCE [LARGE SCALE GENOMIC DNA]</scope>
    <source>
        <strain evidence="3 4">S2-29</strain>
    </source>
</reference>
<dbReference type="Gene3D" id="3.40.190.150">
    <property type="entry name" value="Bordetella uptake gene, domain 1"/>
    <property type="match status" value="1"/>
</dbReference>
<dbReference type="InterPro" id="IPR042100">
    <property type="entry name" value="Bug_dom1"/>
</dbReference>
<dbReference type="CDD" id="cd07012">
    <property type="entry name" value="PBP2_Bug_TTT"/>
    <property type="match status" value="1"/>
</dbReference>
<dbReference type="PIRSF" id="PIRSF017082">
    <property type="entry name" value="YflP"/>
    <property type="match status" value="1"/>
</dbReference>
<accession>A0ABU6AET2</accession>
<evidence type="ECO:0000313" key="4">
    <source>
        <dbReference type="Proteomes" id="UP001327093"/>
    </source>
</evidence>
<dbReference type="Proteomes" id="UP001327093">
    <property type="component" value="Unassembled WGS sequence"/>
</dbReference>
<sequence>MPRTRMVLTGLAASLAVALSACAGTPNSDGAYPDDDITFIVQAAAGGGSDLTSRALAAELEPILGTSIVVENRPGASGSTAMQYVADQRPDGYTIGFSPVEVSMLGHQDFDVDPADYDFLGQVMHAPGVLSVPSDSPYRTLQEFLDAAKNRELSVSNAGAGSIWEATTLGLAQRAGAKLAPVPFDGGSPAVAAAVGRQVDAAVAGAGETMSAYREGQLRPLAIFHHERHPQMPDVPTAAEAGHDLEFGGWGGIYAPAGLPDDVRETLESAIKRAAQTDTFIKAISTPGNLPVYRSAAEFTSFVNSEHARFGKLLGGS</sequence>
<evidence type="ECO:0000256" key="1">
    <source>
        <dbReference type="ARBA" id="ARBA00006987"/>
    </source>
</evidence>
<comment type="similarity">
    <text evidence="1">Belongs to the UPF0065 (bug) family.</text>
</comment>
<keyword evidence="2" id="KW-0732">Signal</keyword>
<name>A0ABU6AET2_9PSEU</name>
<dbReference type="RefSeq" id="WP_324267544.1">
    <property type="nucleotide sequence ID" value="NZ_JAWLNX010000016.1"/>
</dbReference>
<dbReference type="PROSITE" id="PS51257">
    <property type="entry name" value="PROKAR_LIPOPROTEIN"/>
    <property type="match status" value="1"/>
</dbReference>
<dbReference type="Gene3D" id="3.40.190.10">
    <property type="entry name" value="Periplasmic binding protein-like II"/>
    <property type="match status" value="1"/>
</dbReference>
<evidence type="ECO:0000256" key="2">
    <source>
        <dbReference type="SAM" id="SignalP"/>
    </source>
</evidence>
<dbReference type="PANTHER" id="PTHR42928:SF5">
    <property type="entry name" value="BLR1237 PROTEIN"/>
    <property type="match status" value="1"/>
</dbReference>
<proteinExistence type="inferred from homology"/>
<dbReference type="PANTHER" id="PTHR42928">
    <property type="entry name" value="TRICARBOXYLATE-BINDING PROTEIN"/>
    <property type="match status" value="1"/>
</dbReference>
<keyword evidence="4" id="KW-1185">Reference proteome</keyword>
<protein>
    <submittedName>
        <fullName evidence="3">Tripartite tricarboxylate transporter substrate binding protein</fullName>
    </submittedName>
</protein>
<feature type="signal peptide" evidence="2">
    <location>
        <begin position="1"/>
        <end position="23"/>
    </location>
</feature>
<gene>
    <name evidence="3" type="ORF">R4I43_21855</name>
</gene>
<dbReference type="Pfam" id="PF03401">
    <property type="entry name" value="TctC"/>
    <property type="match status" value="1"/>
</dbReference>